<dbReference type="SMART" id="SM00918">
    <property type="entry name" value="Lig_chan-Glu_bd"/>
    <property type="match status" value="1"/>
</dbReference>
<dbReference type="OrthoDB" id="6117597at2759"/>
<evidence type="ECO:0000256" key="2">
    <source>
        <dbReference type="ARBA" id="ARBA00008685"/>
    </source>
</evidence>
<dbReference type="PANTHER" id="PTHR42643:SF30">
    <property type="entry name" value="IONOTROPIC RECEPTOR 40A-RELATED"/>
    <property type="match status" value="1"/>
</dbReference>
<dbReference type="Pfam" id="PF00060">
    <property type="entry name" value="Lig_chan"/>
    <property type="match status" value="1"/>
</dbReference>
<reference evidence="17" key="1">
    <citation type="submission" date="2021-06" db="EMBL/GenBank/DDBJ databases">
        <authorList>
            <person name="Hodson N. C."/>
            <person name="Mongue J. A."/>
            <person name="Jaron S. K."/>
        </authorList>
    </citation>
    <scope>NUCLEOTIDE SEQUENCE</scope>
</reference>
<evidence type="ECO:0000313" key="18">
    <source>
        <dbReference type="Proteomes" id="UP000708208"/>
    </source>
</evidence>
<evidence type="ECO:0000256" key="6">
    <source>
        <dbReference type="ARBA" id="ARBA00022989"/>
    </source>
</evidence>
<evidence type="ECO:0000256" key="12">
    <source>
        <dbReference type="ARBA" id="ARBA00023303"/>
    </source>
</evidence>
<keyword evidence="14" id="KW-0732">Signal</keyword>
<dbReference type="GO" id="GO:0050906">
    <property type="term" value="P:detection of stimulus involved in sensory perception"/>
    <property type="evidence" value="ECO:0007669"/>
    <property type="project" value="UniProtKB-ARBA"/>
</dbReference>
<comment type="subcellular location">
    <subcellularLocation>
        <location evidence="1">Cell membrane</location>
        <topology evidence="1">Multi-pass membrane protein</topology>
    </subcellularLocation>
</comment>
<organism evidence="17 18">
    <name type="scientific">Allacma fusca</name>
    <dbReference type="NCBI Taxonomy" id="39272"/>
    <lineage>
        <taxon>Eukaryota</taxon>
        <taxon>Metazoa</taxon>
        <taxon>Ecdysozoa</taxon>
        <taxon>Arthropoda</taxon>
        <taxon>Hexapoda</taxon>
        <taxon>Collembola</taxon>
        <taxon>Symphypleona</taxon>
        <taxon>Sminthuridae</taxon>
        <taxon>Allacma</taxon>
    </lineage>
</organism>
<keyword evidence="12" id="KW-0407">Ion channel</keyword>
<feature type="transmembrane region" description="Helical" evidence="13">
    <location>
        <begin position="445"/>
        <end position="465"/>
    </location>
</feature>
<proteinExistence type="inferred from homology"/>
<evidence type="ECO:0000256" key="8">
    <source>
        <dbReference type="ARBA" id="ARBA00023136"/>
    </source>
</evidence>
<dbReference type="EMBL" id="CAJVCH010065924">
    <property type="protein sequence ID" value="CAG7719957.1"/>
    <property type="molecule type" value="Genomic_DNA"/>
</dbReference>
<accession>A0A8J2NVD8</accession>
<evidence type="ECO:0000256" key="14">
    <source>
        <dbReference type="SAM" id="SignalP"/>
    </source>
</evidence>
<dbReference type="GO" id="GO:0015276">
    <property type="term" value="F:ligand-gated monoatomic ion channel activity"/>
    <property type="evidence" value="ECO:0007669"/>
    <property type="project" value="InterPro"/>
</dbReference>
<dbReference type="PANTHER" id="PTHR42643">
    <property type="entry name" value="IONOTROPIC RECEPTOR 20A-RELATED"/>
    <property type="match status" value="1"/>
</dbReference>
<keyword evidence="7" id="KW-0406">Ion transport</keyword>
<dbReference type="InterPro" id="IPR001320">
    <property type="entry name" value="Iontro_rcpt_C"/>
</dbReference>
<evidence type="ECO:0000256" key="13">
    <source>
        <dbReference type="SAM" id="Phobius"/>
    </source>
</evidence>
<dbReference type="GO" id="GO:0005886">
    <property type="term" value="C:plasma membrane"/>
    <property type="evidence" value="ECO:0007669"/>
    <property type="project" value="UniProtKB-SubCell"/>
</dbReference>
<evidence type="ECO:0000256" key="1">
    <source>
        <dbReference type="ARBA" id="ARBA00004651"/>
    </source>
</evidence>
<feature type="signal peptide" evidence="14">
    <location>
        <begin position="1"/>
        <end position="24"/>
    </location>
</feature>
<keyword evidence="18" id="KW-1185">Reference proteome</keyword>
<protein>
    <submittedName>
        <fullName evidence="17">Uncharacterized protein</fullName>
    </submittedName>
</protein>
<evidence type="ECO:0000256" key="10">
    <source>
        <dbReference type="ARBA" id="ARBA00023180"/>
    </source>
</evidence>
<gene>
    <name evidence="17" type="ORF">AFUS01_LOCUS9252</name>
</gene>
<keyword evidence="9" id="KW-0675">Receptor</keyword>
<evidence type="ECO:0000256" key="7">
    <source>
        <dbReference type="ARBA" id="ARBA00023065"/>
    </source>
</evidence>
<dbReference type="InterPro" id="IPR052192">
    <property type="entry name" value="Insect_Ionotropic_Sensory_Rcpt"/>
</dbReference>
<dbReference type="SMART" id="SM00079">
    <property type="entry name" value="PBPe"/>
    <property type="match status" value="1"/>
</dbReference>
<evidence type="ECO:0000256" key="5">
    <source>
        <dbReference type="ARBA" id="ARBA00022692"/>
    </source>
</evidence>
<sequence>MDTGCNRILKVAFTFLLVCIVCSAIFPSKVEANLLKFERKSSTKSPKLAAVLNLVPLFPKNSKKRPGISIYQSFQVYLDFIIAYSNFKKWDSIQLLFSKVEKALCTHFKLFLLKTSGIMSTCHDSSTFKYSPGGVIPNRNKLKLVVSKNEPLVVCHFMTALLVKSETVRVNPKLLIDYPAEIFVVASNFDNAENVIDEIQPENSVNYKWTLASRRNESSFEIEDIYGIVNSGVPIRNPTGSWSYDSGITFDFHKLLGPSDFQGRTLRITTFEAPPVVYARKSNGRLQSMGYLPDILEIISDELNFKYILSLPPDNTFGTQYDNGTWSGMVGVLQRKEAEMALMSFGYTPGRKEVMDFSPPIEYSSTRLLIRKDWQNSELKWKAYSEPFDWQVWLAIPWIIILGVSMFIVFTHYKIMQTTPSQSAWFLSACFLQQGLQEHDSIRKFPCRLVLGSFWILAVVLYASYTARLTSFLAATTDTLPINSLAEAVDNHHWKIGMIKGTSVIDRVKESNVPEMMRLWKRISIDSSGQVPGFREGLDRVYEDRYIFFTSDLVPSFLIKGNCTYSWIPGKYFPGFGYMGYAKNLPFKASLSIQVAKIRESGQMKRLFKKWWGADSSCSISNSNNGFAGMSLYETGTAFLLLICGSIFATGLLLVEFFIHLENPCDINTKINEDKPLPSPLSASSQSTHYSHAAQIEMEDNFPAANNTQDETKVSYQFNNIRNFLLRMSTTFRRHSQVKLQPGNSFSLKF</sequence>
<feature type="chain" id="PRO_5035178348" evidence="14">
    <location>
        <begin position="25"/>
        <end position="750"/>
    </location>
</feature>
<feature type="transmembrane region" description="Helical" evidence="13">
    <location>
        <begin position="390"/>
        <end position="410"/>
    </location>
</feature>
<feature type="domain" description="Ionotropic glutamate receptor L-glutamate and glycine-binding" evidence="16">
    <location>
        <begin position="275"/>
        <end position="335"/>
    </location>
</feature>
<comment type="similarity">
    <text evidence="2">Belongs to the glutamate-gated ion channel (TC 1.A.10.1) family.</text>
</comment>
<keyword evidence="5 13" id="KW-0812">Transmembrane</keyword>
<dbReference type="InterPro" id="IPR019594">
    <property type="entry name" value="Glu/Gly-bd"/>
</dbReference>
<keyword evidence="8 13" id="KW-0472">Membrane</keyword>
<keyword evidence="10" id="KW-0325">Glycoprotein</keyword>
<evidence type="ECO:0000259" key="16">
    <source>
        <dbReference type="SMART" id="SM00918"/>
    </source>
</evidence>
<dbReference type="Pfam" id="PF10613">
    <property type="entry name" value="Lig_chan-Glu_bd"/>
    <property type="match status" value="1"/>
</dbReference>
<evidence type="ECO:0000313" key="17">
    <source>
        <dbReference type="EMBL" id="CAG7719957.1"/>
    </source>
</evidence>
<keyword evidence="4" id="KW-1003">Cell membrane</keyword>
<dbReference type="AlphaFoldDB" id="A0A8J2NVD8"/>
<feature type="domain" description="Ionotropic glutamate receptor C-terminal" evidence="15">
    <location>
        <begin position="265"/>
        <end position="614"/>
    </location>
</feature>
<dbReference type="Proteomes" id="UP000708208">
    <property type="component" value="Unassembled WGS sequence"/>
</dbReference>
<name>A0A8J2NVD8_9HEXA</name>
<evidence type="ECO:0000256" key="3">
    <source>
        <dbReference type="ARBA" id="ARBA00022448"/>
    </source>
</evidence>
<keyword evidence="3" id="KW-0813">Transport</keyword>
<evidence type="ECO:0000259" key="15">
    <source>
        <dbReference type="SMART" id="SM00079"/>
    </source>
</evidence>
<comment type="caution">
    <text evidence="17">The sequence shown here is derived from an EMBL/GenBank/DDBJ whole genome shotgun (WGS) entry which is preliminary data.</text>
</comment>
<evidence type="ECO:0000256" key="11">
    <source>
        <dbReference type="ARBA" id="ARBA00023286"/>
    </source>
</evidence>
<keyword evidence="6 13" id="KW-1133">Transmembrane helix</keyword>
<keyword evidence="11" id="KW-1071">Ligand-gated ion channel</keyword>
<feature type="transmembrane region" description="Helical" evidence="13">
    <location>
        <begin position="638"/>
        <end position="659"/>
    </location>
</feature>
<evidence type="ECO:0000256" key="4">
    <source>
        <dbReference type="ARBA" id="ARBA00022475"/>
    </source>
</evidence>
<evidence type="ECO:0000256" key="9">
    <source>
        <dbReference type="ARBA" id="ARBA00023170"/>
    </source>
</evidence>